<dbReference type="SUPFAM" id="SSF50630">
    <property type="entry name" value="Acid proteases"/>
    <property type="match status" value="1"/>
</dbReference>
<dbReference type="EMBL" id="UZAN01042869">
    <property type="protein sequence ID" value="VDP76989.1"/>
    <property type="molecule type" value="Genomic_DNA"/>
</dbReference>
<name>A0A183AG60_9TREM</name>
<dbReference type="OrthoDB" id="6276451at2759"/>
<evidence type="ECO:0000313" key="3">
    <source>
        <dbReference type="Proteomes" id="UP000272942"/>
    </source>
</evidence>
<gene>
    <name evidence="2" type="ORF">ECPE_LOCUS5945</name>
</gene>
<evidence type="ECO:0000256" key="1">
    <source>
        <dbReference type="SAM" id="MobiDB-lite"/>
    </source>
</evidence>
<reference evidence="2 3" key="2">
    <citation type="submission" date="2018-11" db="EMBL/GenBank/DDBJ databases">
        <authorList>
            <consortium name="Pathogen Informatics"/>
        </authorList>
    </citation>
    <scope>NUCLEOTIDE SEQUENCE [LARGE SCALE GENOMIC DNA]</scope>
    <source>
        <strain evidence="2 3">Egypt</strain>
    </source>
</reference>
<evidence type="ECO:0000313" key="2">
    <source>
        <dbReference type="EMBL" id="VDP76989.1"/>
    </source>
</evidence>
<protein>
    <submittedName>
        <fullName evidence="4">Peptidase A2 domain-containing protein</fullName>
    </submittedName>
</protein>
<feature type="region of interest" description="Disordered" evidence="1">
    <location>
        <begin position="1"/>
        <end position="20"/>
    </location>
</feature>
<organism evidence="4">
    <name type="scientific">Echinostoma caproni</name>
    <dbReference type="NCBI Taxonomy" id="27848"/>
    <lineage>
        <taxon>Eukaryota</taxon>
        <taxon>Metazoa</taxon>
        <taxon>Spiralia</taxon>
        <taxon>Lophotrochozoa</taxon>
        <taxon>Platyhelminthes</taxon>
        <taxon>Trematoda</taxon>
        <taxon>Digenea</taxon>
        <taxon>Plagiorchiida</taxon>
        <taxon>Echinostomata</taxon>
        <taxon>Echinostomatoidea</taxon>
        <taxon>Echinostomatidae</taxon>
        <taxon>Echinostoma</taxon>
    </lineage>
</organism>
<keyword evidence="3" id="KW-1185">Reference proteome</keyword>
<dbReference type="WBParaSite" id="ECPE_0000595801-mRNA-1">
    <property type="protein sequence ID" value="ECPE_0000595801-mRNA-1"/>
    <property type="gene ID" value="ECPE_0000595801"/>
</dbReference>
<dbReference type="Proteomes" id="UP000272942">
    <property type="component" value="Unassembled WGS sequence"/>
</dbReference>
<proteinExistence type="predicted"/>
<dbReference type="InterPro" id="IPR021109">
    <property type="entry name" value="Peptidase_aspartic_dom_sf"/>
</dbReference>
<accession>A0A183AG60</accession>
<reference evidence="4" key="1">
    <citation type="submission" date="2016-06" db="UniProtKB">
        <authorList>
            <consortium name="WormBaseParasite"/>
        </authorList>
    </citation>
    <scope>IDENTIFICATION</scope>
</reference>
<dbReference type="AlphaFoldDB" id="A0A183AG60"/>
<evidence type="ECO:0000313" key="4">
    <source>
        <dbReference type="WBParaSite" id="ECPE_0000595801-mRNA-1"/>
    </source>
</evidence>
<sequence>MMTPQRVVSRHAPTPQIGEPVSRPVQAMTVSDLPQPSCLFFVTDRNTGIRSLLDTSAQVGVIRPRLADLHRISTGDLVTANRTPIKTYDERLLTLNFGIRRSLPYVFIIADLPQNIIGIDFLRYFNLMFDPVGHKLINHLITCETIGIPTTTPSDVDHFHDDKSLQLVLD</sequence>